<keyword evidence="2" id="KW-1185">Reference proteome</keyword>
<organism evidence="1 2">
    <name type="scientific">Cupriavidus malaysiensis</name>
    <dbReference type="NCBI Taxonomy" id="367825"/>
    <lineage>
        <taxon>Bacteria</taxon>
        <taxon>Pseudomonadati</taxon>
        <taxon>Pseudomonadota</taxon>
        <taxon>Betaproteobacteria</taxon>
        <taxon>Burkholderiales</taxon>
        <taxon>Burkholderiaceae</taxon>
        <taxon>Cupriavidus</taxon>
    </lineage>
</organism>
<protein>
    <recommendedName>
        <fullName evidence="3">DUF1484 family protein</fullName>
    </recommendedName>
</protein>
<evidence type="ECO:0008006" key="3">
    <source>
        <dbReference type="Google" id="ProtNLM"/>
    </source>
</evidence>
<reference evidence="1 2" key="1">
    <citation type="submission" date="2016-10" db="EMBL/GenBank/DDBJ databases">
        <title>Complete genome sequences of three Cupriavidus strains isolated from various Malaysian environments.</title>
        <authorList>
            <person name="Abdullah A.A.-A."/>
            <person name="Shafie N.A.H."/>
            <person name="Lau N.S."/>
        </authorList>
    </citation>
    <scope>NUCLEOTIDE SEQUENCE [LARGE SCALE GENOMIC DNA]</scope>
    <source>
        <strain evidence="1 2">USMAA1020</strain>
    </source>
</reference>
<evidence type="ECO:0000313" key="1">
    <source>
        <dbReference type="EMBL" id="AOZ05336.1"/>
    </source>
</evidence>
<dbReference type="RefSeq" id="WP_071068699.1">
    <property type="nucleotide sequence ID" value="NZ_CP017754.1"/>
</dbReference>
<sequence>MTETTHGNITVSHSGSAVCVTTWYALETPREVAADKAAQLHSLLFFLRDYAASNPQFGELLPAMHEGILSVAEGLALEARLLSELAAVAADDNASASL</sequence>
<dbReference type="Proteomes" id="UP000177515">
    <property type="component" value="Chromosome 1"/>
</dbReference>
<accession>A0ABM6F1R6</accession>
<name>A0ABM6F1R6_9BURK</name>
<evidence type="ECO:0000313" key="2">
    <source>
        <dbReference type="Proteomes" id="UP000177515"/>
    </source>
</evidence>
<gene>
    <name evidence="1" type="ORF">BKK80_05565</name>
</gene>
<dbReference type="EMBL" id="CP017754">
    <property type="protein sequence ID" value="AOZ05336.1"/>
    <property type="molecule type" value="Genomic_DNA"/>
</dbReference>
<proteinExistence type="predicted"/>